<proteinExistence type="predicted"/>
<gene>
    <name evidence="2" type="ORF">KCG35_18030</name>
</gene>
<dbReference type="RefSeq" id="WP_215821195.1">
    <property type="nucleotide sequence ID" value="NZ_JAGSOY010000056.1"/>
</dbReference>
<evidence type="ECO:0000313" key="2">
    <source>
        <dbReference type="EMBL" id="MBU2712972.1"/>
    </source>
</evidence>
<reference evidence="2 3" key="1">
    <citation type="submission" date="2021-04" db="EMBL/GenBank/DDBJ databases">
        <authorList>
            <person name="Pira H."/>
            <person name="Risdian C."/>
            <person name="Wink J."/>
        </authorList>
    </citation>
    <scope>NUCLEOTIDE SEQUENCE [LARGE SCALE GENOMIC DNA]</scope>
    <source>
        <strain evidence="2 3">WH53</strain>
    </source>
</reference>
<evidence type="ECO:0000313" key="3">
    <source>
        <dbReference type="Proteomes" id="UP000690515"/>
    </source>
</evidence>
<protein>
    <recommendedName>
        <fullName evidence="4">DUF3011 domain-containing protein</fullName>
    </recommendedName>
</protein>
<name>A0ABS5ZFX7_9GAMM</name>
<dbReference type="EMBL" id="JAGSOY010000056">
    <property type="protein sequence ID" value="MBU2712972.1"/>
    <property type="molecule type" value="Genomic_DNA"/>
</dbReference>
<keyword evidence="3" id="KW-1185">Reference proteome</keyword>
<feature type="chain" id="PRO_5045049722" description="DUF3011 domain-containing protein" evidence="1">
    <location>
        <begin position="22"/>
        <end position="130"/>
    </location>
</feature>
<sequence length="130" mass="14560">MLKKILMAFFVNLLLVLTAMASSEIDNNSGGKTCQGNWKLSCRTLSTCNYTTSTQEGYVSKNNCEVHYGQNLSIGCSNPRYRAITIGRAGIDLYVEWYFGDTKFGRCPTSAIFHRPGQKPMLYSVKIESH</sequence>
<organism evidence="2 3">
    <name type="scientific">Zooshikella harenae</name>
    <dbReference type="NCBI Taxonomy" id="2827238"/>
    <lineage>
        <taxon>Bacteria</taxon>
        <taxon>Pseudomonadati</taxon>
        <taxon>Pseudomonadota</taxon>
        <taxon>Gammaproteobacteria</taxon>
        <taxon>Oceanospirillales</taxon>
        <taxon>Zooshikellaceae</taxon>
        <taxon>Zooshikella</taxon>
    </lineage>
</organism>
<comment type="caution">
    <text evidence="2">The sequence shown here is derived from an EMBL/GenBank/DDBJ whole genome shotgun (WGS) entry which is preliminary data.</text>
</comment>
<accession>A0ABS5ZFX7</accession>
<keyword evidence="1" id="KW-0732">Signal</keyword>
<evidence type="ECO:0008006" key="4">
    <source>
        <dbReference type="Google" id="ProtNLM"/>
    </source>
</evidence>
<dbReference type="Proteomes" id="UP000690515">
    <property type="component" value="Unassembled WGS sequence"/>
</dbReference>
<feature type="signal peptide" evidence="1">
    <location>
        <begin position="1"/>
        <end position="21"/>
    </location>
</feature>
<evidence type="ECO:0000256" key="1">
    <source>
        <dbReference type="SAM" id="SignalP"/>
    </source>
</evidence>